<evidence type="ECO:0000256" key="1">
    <source>
        <dbReference type="SAM" id="MobiDB-lite"/>
    </source>
</evidence>
<organism evidence="2 3">
    <name type="scientific">Candidatus Ethanoperedens thermophilum</name>
    <dbReference type="NCBI Taxonomy" id="2766897"/>
    <lineage>
        <taxon>Archaea</taxon>
        <taxon>Methanobacteriati</taxon>
        <taxon>Methanobacteriota</taxon>
        <taxon>Stenosarchaea group</taxon>
        <taxon>Methanomicrobia</taxon>
        <taxon>Methanosarcinales</taxon>
        <taxon>Methanosarcinales incertae sedis</taxon>
        <taxon>GOM Arc I cluster</taxon>
        <taxon>Candidatus Ethanoperedens</taxon>
    </lineage>
</organism>
<feature type="region of interest" description="Disordered" evidence="1">
    <location>
        <begin position="29"/>
        <end position="58"/>
    </location>
</feature>
<dbReference type="Proteomes" id="UP000606580">
    <property type="component" value="Unassembled WGS sequence"/>
</dbReference>
<dbReference type="EMBL" id="WNEG01000029">
    <property type="protein sequence ID" value="NMG82847.1"/>
    <property type="molecule type" value="Genomic_DNA"/>
</dbReference>
<evidence type="ECO:0000313" key="2">
    <source>
        <dbReference type="EMBL" id="NMG82847.1"/>
    </source>
</evidence>
<feature type="compositionally biased region" description="Polar residues" evidence="1">
    <location>
        <begin position="39"/>
        <end position="49"/>
    </location>
</feature>
<comment type="caution">
    <text evidence="2">The sequence shown here is derived from an EMBL/GenBank/DDBJ whole genome shotgun (WGS) entry which is preliminary data.</text>
</comment>
<sequence length="58" mass="6127">MLKYGNNIVISDVNGIANIKQDTNCEPPTGRAVTRAMASPSSVESTSNVPAGHKKERA</sequence>
<evidence type="ECO:0000313" key="3">
    <source>
        <dbReference type="Proteomes" id="UP000606580"/>
    </source>
</evidence>
<gene>
    <name evidence="2" type="ORF">GIS02_01415</name>
</gene>
<name>A0A848D983_9EURY</name>
<protein>
    <submittedName>
        <fullName evidence="2">Uncharacterized protein</fullName>
    </submittedName>
</protein>
<proteinExistence type="predicted"/>
<accession>A0A848D983</accession>
<dbReference type="AlphaFoldDB" id="A0A848D983"/>
<reference evidence="2" key="1">
    <citation type="journal article" date="2020" name="MBio">
        <title>'Candidatus Ethanoperedens,' a Thermophilic Genus of Archaea Mediating the Anaerobic Oxidation of Ethane.</title>
        <authorList>
            <person name="Hahn C.J."/>
            <person name="Laso-Perez R."/>
            <person name="Vulcano F."/>
            <person name="Vaziourakis K.M."/>
            <person name="Stokke R."/>
            <person name="Steen I.H."/>
            <person name="Teske A."/>
            <person name="Boetius A."/>
            <person name="Liebeke M."/>
            <person name="Amann R."/>
            <person name="Knittel K."/>
            <person name="Wegener G."/>
        </authorList>
    </citation>
    <scope>NUCLEOTIDE SEQUENCE</scope>
    <source>
        <strain evidence="2">GoM-Arc1-LC-WB58</strain>
    </source>
</reference>